<feature type="domain" description="Histidine kinase" evidence="3">
    <location>
        <begin position="450"/>
        <end position="681"/>
    </location>
</feature>
<organism evidence="4 5">
    <name type="scientific">Undibacterium parvum</name>
    <dbReference type="NCBI Taxonomy" id="401471"/>
    <lineage>
        <taxon>Bacteria</taxon>
        <taxon>Pseudomonadati</taxon>
        <taxon>Pseudomonadota</taxon>
        <taxon>Betaproteobacteria</taxon>
        <taxon>Burkholderiales</taxon>
        <taxon>Oxalobacteraceae</taxon>
        <taxon>Undibacterium</taxon>
    </lineage>
</organism>
<keyword evidence="4" id="KW-0808">Transferase</keyword>
<dbReference type="PANTHER" id="PTHR43065">
    <property type="entry name" value="SENSOR HISTIDINE KINASE"/>
    <property type="match status" value="1"/>
</dbReference>
<dbReference type="SUPFAM" id="SSF55874">
    <property type="entry name" value="ATPase domain of HSP90 chaperone/DNA topoisomerase II/histidine kinase"/>
    <property type="match status" value="1"/>
</dbReference>
<dbReference type="InterPro" id="IPR036097">
    <property type="entry name" value="HisK_dim/P_sf"/>
</dbReference>
<reference evidence="4 5" key="1">
    <citation type="journal article" date="2011" name="Int. J. Syst. Evol. Microbiol.">
        <title>Description of Undibacterium oligocarboniphilum sp. nov., isolated from purified water, and Undibacterium pigrum strain CCUG 49012 as the type strain of Undibacterium parvum sp. nov., and emended descriptions of the genus Undibacterium and the species Undibacterium pigrum.</title>
        <authorList>
            <person name="Eder W."/>
            <person name="Wanner G."/>
            <person name="Ludwig W."/>
            <person name="Busse H.J."/>
            <person name="Ziemke-Kageler F."/>
            <person name="Lang E."/>
        </authorList>
    </citation>
    <scope>NUCLEOTIDE SEQUENCE [LARGE SCALE GENOMIC DNA]</scope>
    <source>
        <strain evidence="4 5">DSM 23061</strain>
    </source>
</reference>
<dbReference type="PROSITE" id="PS50109">
    <property type="entry name" value="HIS_KIN"/>
    <property type="match status" value="1"/>
</dbReference>
<accession>A0A3S9HKZ2</accession>
<evidence type="ECO:0000313" key="4">
    <source>
        <dbReference type="EMBL" id="AZP12772.1"/>
    </source>
</evidence>
<dbReference type="Gene3D" id="3.30.565.10">
    <property type="entry name" value="Histidine kinase-like ATPase, C-terminal domain"/>
    <property type="match status" value="1"/>
</dbReference>
<keyword evidence="4" id="KW-0418">Kinase</keyword>
<proteinExistence type="predicted"/>
<dbReference type="SUPFAM" id="SSF47384">
    <property type="entry name" value="Homodimeric domain of signal transducing histidine kinase"/>
    <property type="match status" value="1"/>
</dbReference>
<dbReference type="SMART" id="SM00387">
    <property type="entry name" value="HATPase_c"/>
    <property type="match status" value="1"/>
</dbReference>
<dbReference type="PRINTS" id="PR00344">
    <property type="entry name" value="BCTRLSENSOR"/>
</dbReference>
<gene>
    <name evidence="4" type="ORF">EJN92_12635</name>
</gene>
<dbReference type="Proteomes" id="UP000275663">
    <property type="component" value="Chromosome"/>
</dbReference>
<dbReference type="AlphaFoldDB" id="A0A3S9HKZ2"/>
<dbReference type="GO" id="GO:0000155">
    <property type="term" value="F:phosphorelay sensor kinase activity"/>
    <property type="evidence" value="ECO:0007669"/>
    <property type="project" value="InterPro"/>
</dbReference>
<evidence type="ECO:0000256" key="1">
    <source>
        <dbReference type="ARBA" id="ARBA00000085"/>
    </source>
</evidence>
<dbReference type="InterPro" id="IPR003594">
    <property type="entry name" value="HATPase_dom"/>
</dbReference>
<comment type="catalytic activity">
    <reaction evidence="1">
        <text>ATP + protein L-histidine = ADP + protein N-phospho-L-histidine.</text>
        <dbReference type="EC" id="2.7.13.3"/>
    </reaction>
</comment>
<name>A0A3S9HKZ2_9BURK</name>
<dbReference type="Pfam" id="PF02518">
    <property type="entry name" value="HATPase_c"/>
    <property type="match status" value="1"/>
</dbReference>
<keyword evidence="5" id="KW-1185">Reference proteome</keyword>
<dbReference type="PANTHER" id="PTHR43065:SF47">
    <property type="match status" value="1"/>
</dbReference>
<dbReference type="InterPro" id="IPR036890">
    <property type="entry name" value="HATPase_C_sf"/>
</dbReference>
<sequence length="686" mass="75779">MPAVGLAQGSAEEAASLAQLETCRELCLDENFSALALQLQSLRKSPLTPLHAFLADLLTLYPGVLREKLSNTLLLQRATAQLENPIAVESALAQAWVWELMQSLQIAVNLYHPALHSTAMAAEAYARCGRDKDVASMRASRCRIMMLCEMYPAVVQLSDTILADRAHLSAARLCQVMSNGASSRYFLALEAGVPLGAQAWEAALLLHQECLQLAQRAGLTKLLFYSNANIAILSALLGRHESVQRHLQALEQIPFVNSHTPWPYWARLCEALLLCQSAQSERGWIALLRLAQDLAEMNTELHADHLPVQEAVLSMIVLIGRQAGRFEAALLASELHLSLQQRQRRVLSKQLGESVDDVLALPQLQSQNRELTAHGEQLENSLQQRNSELRNALDNLQAEAKVRLAAEVALQQAHDELEHKVKVRTAELEQAMSLVMRQEKQLALGRMVVGIAHEMNTPLGNARMAASTIYEQCQQLIADLQAANLRRSELLTSLESLAQCGSIVDRSLVRASDLVQRFKALAIGQHTETSVEFDVVALINQLVASWQTRLAIERVHLELQMPEHLCVIAYPNALFQVLDQLFENSLAHAFLNAEHGRISLDIQVQEEQLTIQLRDNGCGISDANLPHVFEPFFTTQMGQSGAGLGLSIVSSLVCDLMGGRVQIESKPALGTLIRLNFPVQHLTRLT</sequence>
<dbReference type="OrthoDB" id="8766163at2"/>
<evidence type="ECO:0000259" key="3">
    <source>
        <dbReference type="PROSITE" id="PS50109"/>
    </source>
</evidence>
<protein>
    <recommendedName>
        <fullName evidence="2">histidine kinase</fullName>
        <ecNumber evidence="2">2.7.13.3</ecNumber>
    </recommendedName>
</protein>
<evidence type="ECO:0000256" key="2">
    <source>
        <dbReference type="ARBA" id="ARBA00012438"/>
    </source>
</evidence>
<evidence type="ECO:0000313" key="5">
    <source>
        <dbReference type="Proteomes" id="UP000275663"/>
    </source>
</evidence>
<dbReference type="InterPro" id="IPR004358">
    <property type="entry name" value="Sig_transdc_His_kin-like_C"/>
</dbReference>
<dbReference type="EMBL" id="CP034464">
    <property type="protein sequence ID" value="AZP12772.1"/>
    <property type="molecule type" value="Genomic_DNA"/>
</dbReference>
<dbReference type="EC" id="2.7.13.3" evidence="2"/>
<dbReference type="RefSeq" id="WP_126128151.1">
    <property type="nucleotide sequence ID" value="NZ_CP034464.1"/>
</dbReference>
<dbReference type="InterPro" id="IPR005467">
    <property type="entry name" value="His_kinase_dom"/>
</dbReference>
<dbReference type="Gene3D" id="1.10.287.130">
    <property type="match status" value="1"/>
</dbReference>
<dbReference type="KEGG" id="upv:EJN92_12635"/>